<keyword evidence="2" id="KW-0732">Signal</keyword>
<dbReference type="EMBL" id="JARTLI010000011">
    <property type="protein sequence ID" value="MED5051756.1"/>
    <property type="molecule type" value="Genomic_DNA"/>
</dbReference>
<comment type="caution">
    <text evidence="3">The sequence shown here is derived from an EMBL/GenBank/DDBJ whole genome shotgun (WGS) entry which is preliminary data.</text>
</comment>
<dbReference type="InterPro" id="IPR030832">
    <property type="entry name" value="Acidic_LPXTA"/>
</dbReference>
<evidence type="ECO:0000256" key="1">
    <source>
        <dbReference type="SAM" id="Phobius"/>
    </source>
</evidence>
<feature type="transmembrane region" description="Helical" evidence="1">
    <location>
        <begin position="410"/>
        <end position="428"/>
    </location>
</feature>
<organism evidence="3 4">
    <name type="scientific">Anoxybacteroides rupiense</name>
    <dbReference type="NCBI Taxonomy" id="311460"/>
    <lineage>
        <taxon>Bacteria</taxon>
        <taxon>Bacillati</taxon>
        <taxon>Bacillota</taxon>
        <taxon>Bacilli</taxon>
        <taxon>Bacillales</taxon>
        <taxon>Anoxybacillaceae</taxon>
        <taxon>Anoxybacteroides</taxon>
    </lineage>
</organism>
<proteinExistence type="predicted"/>
<dbReference type="NCBIfam" id="TIGR04383">
    <property type="entry name" value="acidic_w_LPXTA"/>
    <property type="match status" value="2"/>
</dbReference>
<evidence type="ECO:0000313" key="3">
    <source>
        <dbReference type="EMBL" id="MED5051756.1"/>
    </source>
</evidence>
<dbReference type="AlphaFoldDB" id="A0ABD5IWH2"/>
<dbReference type="RefSeq" id="WP_328217998.1">
    <property type="nucleotide sequence ID" value="NZ_JARTLI010000011.1"/>
</dbReference>
<evidence type="ECO:0000256" key="2">
    <source>
        <dbReference type="SAM" id="SignalP"/>
    </source>
</evidence>
<keyword evidence="1" id="KW-1133">Transmembrane helix</keyword>
<reference evidence="3 4" key="1">
    <citation type="submission" date="2023-03" db="EMBL/GenBank/DDBJ databases">
        <title>Bacillus Genome Sequencing.</title>
        <authorList>
            <person name="Dunlap C."/>
        </authorList>
    </citation>
    <scope>NUCLEOTIDE SEQUENCE [LARGE SCALE GENOMIC DNA]</scope>
    <source>
        <strain evidence="3 4">NRS-38</strain>
    </source>
</reference>
<dbReference type="PROSITE" id="PS51257">
    <property type="entry name" value="PROKAR_LIPOPROTEIN"/>
    <property type="match status" value="1"/>
</dbReference>
<name>A0ABD5IWH2_9BACL</name>
<gene>
    <name evidence="3" type="ORF">P9850_07790</name>
</gene>
<protein>
    <submittedName>
        <fullName evidence="3">Processed acidic surface protein</fullName>
    </submittedName>
</protein>
<feature type="signal peptide" evidence="2">
    <location>
        <begin position="1"/>
        <end position="25"/>
    </location>
</feature>
<keyword evidence="1" id="KW-0472">Membrane</keyword>
<keyword evidence="1" id="KW-0812">Transmembrane</keyword>
<evidence type="ECO:0000313" key="4">
    <source>
        <dbReference type="Proteomes" id="UP001339962"/>
    </source>
</evidence>
<dbReference type="Proteomes" id="UP001339962">
    <property type="component" value="Unassembled WGS sequence"/>
</dbReference>
<feature type="chain" id="PRO_5044868814" evidence="2">
    <location>
        <begin position="26"/>
        <end position="437"/>
    </location>
</feature>
<sequence>MRKKFIPFALATSLAIAACPVSAFAMDSRDPELQSYLNEIGMTVEELEEYLADSYDYTLDDFDSVDELRAELGDALTEENLAQLLNEYGMTEDELKQMLIDNGELEPNQPITDVFKFYNELADYVEFFHDYSTSITDETLNQFLQERHMTKDQLVTLLKKHGESLEDYSSIGDLADAVDYYQSLTPLTEEALNEFLSGLGLTKQQLEKLLAAHGDSLSHYTTVEELAMAVVDYLMPDLDELGLTNDELEKLYNHFGSLNLEDPQFASKMEEIGERLAAIGAYDFTSATELSPAQLAEIADVLHDMLDLFELDVQFYLTKAGEKKPLSLSSLLTLESTNGYDLLIEIYNKQGEMLADFVLTADMFNSDLFEEVGNDVKQGGKVIQIQKQLKPKPVKRTETGAKLPKTAAPYAANMLAGVALVAIGAFLFRTRKGADSK</sequence>
<accession>A0ABD5IWH2</accession>